<reference evidence="2 3" key="1">
    <citation type="submission" date="2019-04" db="EMBL/GenBank/DDBJ databases">
        <title>Genome of a novel bacterium Candidatus Jettenia ecosi reconstructed from metagenome of an anammox bioreactor.</title>
        <authorList>
            <person name="Mardanov A.V."/>
            <person name="Beletsky A.V."/>
            <person name="Ravin N.V."/>
            <person name="Botchkova E.A."/>
            <person name="Litti Y.V."/>
            <person name="Nozhevnikova A.N."/>
        </authorList>
    </citation>
    <scope>NUCLEOTIDE SEQUENCE [LARGE SCALE GENOMIC DNA]</scope>
    <source>
        <strain evidence="2">J2</strain>
    </source>
</reference>
<dbReference type="CDD" id="cd05263">
    <property type="entry name" value="MupV_like_SDR_e"/>
    <property type="match status" value="1"/>
</dbReference>
<dbReference type="SUPFAM" id="SSF51735">
    <property type="entry name" value="NAD(P)-binding Rossmann-fold domains"/>
    <property type="match status" value="1"/>
</dbReference>
<dbReference type="Pfam" id="PF07993">
    <property type="entry name" value="NAD_binding_4"/>
    <property type="match status" value="1"/>
</dbReference>
<proteinExistence type="predicted"/>
<evidence type="ECO:0000313" key="3">
    <source>
        <dbReference type="Proteomes" id="UP000319783"/>
    </source>
</evidence>
<dbReference type="InterPro" id="IPR013120">
    <property type="entry name" value="FAR_NAD-bd"/>
</dbReference>
<dbReference type="EMBL" id="SULG01000018">
    <property type="protein sequence ID" value="TLD42536.1"/>
    <property type="molecule type" value="Genomic_DNA"/>
</dbReference>
<evidence type="ECO:0000259" key="1">
    <source>
        <dbReference type="Pfam" id="PF07993"/>
    </source>
</evidence>
<sequence length="414" mass="47317">MRHKTILITGATGFLGSYIARELSEAGFHLKLLVRKKSTIGAKERLSEIFPPYGTTESALHLLRKQNHLEIIEGDVSKNNFELDMVNYLRLAETVDEVFHCAAATKFDDDISDVHTRTNVFGAELIALFCITGKLKRLHYISTAYVAGRRRETILENELEKKQLFNNNYERSKYTAERTISMFARHYQIPYTIYRPSIITGDATTGYTKNYDNIYVFGKGLSHLKNYEMRDRRKGNDRTKSGNENRFLSLKVPGDKYGTINLIPVDYAARSIVTISRNEESLNKTFHIVNPSPPTLGELAEWMRAATGVHHVKLIPMHEFQAQQHTLPEKLFFHWTKAFQPYMFGEPSFDSTGTRNLLRGTGIECPLITQELINRFLQYAVDTNWGNQGQTAANIHSDDMNVINSDNTLHSINQ</sequence>
<dbReference type="InterPro" id="IPR036291">
    <property type="entry name" value="NAD(P)-bd_dom_sf"/>
</dbReference>
<accession>A0A533QCR1</accession>
<evidence type="ECO:0000313" key="2">
    <source>
        <dbReference type="EMBL" id="TLD42536.1"/>
    </source>
</evidence>
<dbReference type="PANTHER" id="PTHR11011">
    <property type="entry name" value="MALE STERILITY PROTEIN 2-RELATED"/>
    <property type="match status" value="1"/>
</dbReference>
<feature type="domain" description="Thioester reductase (TE)" evidence="1">
    <location>
        <begin position="8"/>
        <end position="272"/>
    </location>
</feature>
<dbReference type="InterPro" id="IPR026055">
    <property type="entry name" value="FAR"/>
</dbReference>
<gene>
    <name evidence="2" type="ORF">JETT_1187</name>
</gene>
<dbReference type="Gene3D" id="3.40.50.720">
    <property type="entry name" value="NAD(P)-binding Rossmann-like Domain"/>
    <property type="match status" value="1"/>
</dbReference>
<name>A0A533QCR1_9BACT</name>
<dbReference type="GO" id="GO:0080019">
    <property type="term" value="F:alcohol-forming very long-chain fatty acyl-CoA reductase activity"/>
    <property type="evidence" value="ECO:0007669"/>
    <property type="project" value="InterPro"/>
</dbReference>
<dbReference type="Proteomes" id="UP000319783">
    <property type="component" value="Unassembled WGS sequence"/>
</dbReference>
<dbReference type="AlphaFoldDB" id="A0A533QCR1"/>
<protein>
    <submittedName>
        <fullName evidence="2">Putative acrA1 protein</fullName>
    </submittedName>
</protein>
<organism evidence="2 3">
    <name type="scientific">Candidatus Jettenia ecosi</name>
    <dbReference type="NCBI Taxonomy" id="2494326"/>
    <lineage>
        <taxon>Bacteria</taxon>
        <taxon>Pseudomonadati</taxon>
        <taxon>Planctomycetota</taxon>
        <taxon>Candidatus Brocadiia</taxon>
        <taxon>Candidatus Brocadiales</taxon>
        <taxon>Candidatus Brocadiaceae</taxon>
        <taxon>Candidatus Jettenia</taxon>
    </lineage>
</organism>
<dbReference type="GO" id="GO:0035336">
    <property type="term" value="P:long-chain fatty-acyl-CoA metabolic process"/>
    <property type="evidence" value="ECO:0007669"/>
    <property type="project" value="TreeGrafter"/>
</dbReference>
<dbReference type="PANTHER" id="PTHR11011:SF45">
    <property type="entry name" value="FATTY ACYL-COA REDUCTASE CG8306-RELATED"/>
    <property type="match status" value="1"/>
</dbReference>
<comment type="caution">
    <text evidence="2">The sequence shown here is derived from an EMBL/GenBank/DDBJ whole genome shotgun (WGS) entry which is preliminary data.</text>
</comment>